<dbReference type="Pfam" id="PF04488">
    <property type="entry name" value="Gly_transf_sug"/>
    <property type="match status" value="1"/>
</dbReference>
<name>A0A2Z7BDB1_9LAMI</name>
<evidence type="ECO:0000313" key="2">
    <source>
        <dbReference type="EMBL" id="KZV31399.1"/>
    </source>
</evidence>
<dbReference type="InterPro" id="IPR007577">
    <property type="entry name" value="GlycoTrfase_DXD_sugar-bd_CS"/>
</dbReference>
<dbReference type="SUPFAM" id="SSF53448">
    <property type="entry name" value="Nucleotide-diphospho-sugar transferases"/>
    <property type="match status" value="1"/>
</dbReference>
<evidence type="ECO:0000313" key="3">
    <source>
        <dbReference type="Proteomes" id="UP000250235"/>
    </source>
</evidence>
<keyword evidence="2" id="KW-0328">Glycosyltransferase</keyword>
<keyword evidence="2" id="KW-0808">Transferase</keyword>
<dbReference type="InterPro" id="IPR029044">
    <property type="entry name" value="Nucleotide-diphossugar_trans"/>
</dbReference>
<dbReference type="EMBL" id="KV007509">
    <property type="protein sequence ID" value="KZV31399.1"/>
    <property type="molecule type" value="Genomic_DNA"/>
</dbReference>
<organism evidence="2 3">
    <name type="scientific">Dorcoceras hygrometricum</name>
    <dbReference type="NCBI Taxonomy" id="472368"/>
    <lineage>
        <taxon>Eukaryota</taxon>
        <taxon>Viridiplantae</taxon>
        <taxon>Streptophyta</taxon>
        <taxon>Embryophyta</taxon>
        <taxon>Tracheophyta</taxon>
        <taxon>Spermatophyta</taxon>
        <taxon>Magnoliopsida</taxon>
        <taxon>eudicotyledons</taxon>
        <taxon>Gunneridae</taxon>
        <taxon>Pentapetalae</taxon>
        <taxon>asterids</taxon>
        <taxon>lamiids</taxon>
        <taxon>Lamiales</taxon>
        <taxon>Gesneriaceae</taxon>
        <taxon>Didymocarpoideae</taxon>
        <taxon>Trichosporeae</taxon>
        <taxon>Loxocarpinae</taxon>
        <taxon>Dorcoceras</taxon>
    </lineage>
</organism>
<keyword evidence="3" id="KW-1185">Reference proteome</keyword>
<reference evidence="2 3" key="1">
    <citation type="journal article" date="2015" name="Proc. Natl. Acad. Sci. U.S.A.">
        <title>The resurrection genome of Boea hygrometrica: A blueprint for survival of dehydration.</title>
        <authorList>
            <person name="Xiao L."/>
            <person name="Yang G."/>
            <person name="Zhang L."/>
            <person name="Yang X."/>
            <person name="Zhao S."/>
            <person name="Ji Z."/>
            <person name="Zhou Q."/>
            <person name="Hu M."/>
            <person name="Wang Y."/>
            <person name="Chen M."/>
            <person name="Xu Y."/>
            <person name="Jin H."/>
            <person name="Xiao X."/>
            <person name="Hu G."/>
            <person name="Bao F."/>
            <person name="Hu Y."/>
            <person name="Wan P."/>
            <person name="Li L."/>
            <person name="Deng X."/>
            <person name="Kuang T."/>
            <person name="Xiang C."/>
            <person name="Zhu J.K."/>
            <person name="Oliver M.J."/>
            <person name="He Y."/>
        </authorList>
    </citation>
    <scope>NUCLEOTIDE SEQUENCE [LARGE SCALE GENOMIC DNA]</scope>
    <source>
        <strain evidence="3">cv. XS01</strain>
    </source>
</reference>
<dbReference type="Proteomes" id="UP000250235">
    <property type="component" value="Unassembled WGS sequence"/>
</dbReference>
<dbReference type="GO" id="GO:0016757">
    <property type="term" value="F:glycosyltransferase activity"/>
    <property type="evidence" value="ECO:0007669"/>
    <property type="project" value="UniProtKB-KW"/>
</dbReference>
<dbReference type="AlphaFoldDB" id="A0A2Z7BDB1"/>
<proteinExistence type="predicted"/>
<dbReference type="OrthoDB" id="409543at2759"/>
<dbReference type="Pfam" id="PF04572">
    <property type="entry name" value="Gb3_synth"/>
    <property type="match status" value="1"/>
</dbReference>
<dbReference type="Gene3D" id="3.90.550.20">
    <property type="match status" value="1"/>
</dbReference>
<gene>
    <name evidence="2" type="ORF">F511_05503</name>
</gene>
<evidence type="ECO:0000259" key="1">
    <source>
        <dbReference type="Pfam" id="PF04572"/>
    </source>
</evidence>
<sequence length="290" mass="33133">MTWIAPVDSYRERQFFGLETLFQTNPQSCLIILSKSMDSVHGDKILEPLIGCGFRVSAVAPDLWDLFKNTPAESWFHDIRNGTRDPGVIPLAQNLSNLIRLAALYKYGGVYLDTDFVILKDFSVLRNVIGAQSVDNKGNWTRLNNALLVFDRAHPLVYKFMEEFASTFDGNRWGHNGPYLVSRVADRVATGEEFNFTVLPPVAFYPVDWIRIARYFTHPGDAAHSKWAFDKVRQLNKRSYGVHLWNRETGRFRIEEGSVIDRLLKDHCVICSRATSISSNERVQSQQNLS</sequence>
<accession>A0A2Z7BDB1</accession>
<dbReference type="PANTHER" id="PTHR46781">
    <property type="entry name" value="ALPHA 1,4-GLYCOSYLTRANSFERASE FAMILY PROTEIN"/>
    <property type="match status" value="1"/>
</dbReference>
<dbReference type="InterPro" id="IPR007652">
    <property type="entry name" value="A1-4-GlycosylTfrase_dom"/>
</dbReference>
<dbReference type="InterPro" id="IPR044789">
    <property type="entry name" value="Put_A1-4-GlycosylTfrase_plant"/>
</dbReference>
<feature type="domain" description="Alpha 1,4-glycosyltransferase" evidence="1">
    <location>
        <begin position="150"/>
        <end position="274"/>
    </location>
</feature>
<dbReference type="PANTHER" id="PTHR46781:SF2">
    <property type="entry name" value="ALPHA 1,4-GLYCOSYLTRANSFERASE FAMILY PROTEIN"/>
    <property type="match status" value="1"/>
</dbReference>
<protein>
    <submittedName>
        <fullName evidence="2">Lactosylceramide 4-alpha-galactosyltransferase-like</fullName>
    </submittedName>
</protein>